<feature type="compositionally biased region" description="Low complexity" evidence="1">
    <location>
        <begin position="91"/>
        <end position="109"/>
    </location>
</feature>
<gene>
    <name evidence="3" type="ORF">PQR62_18415</name>
</gene>
<feature type="signal peptide" evidence="2">
    <location>
        <begin position="1"/>
        <end position="21"/>
    </location>
</feature>
<dbReference type="PANTHER" id="PTHR21180">
    <property type="entry name" value="ENDONUCLEASE/EXONUCLEASE/PHOSPHATASE FAMILY DOMAIN-CONTAINING PROTEIN 1"/>
    <property type="match status" value="1"/>
</dbReference>
<sequence>MLKKFLFAITTFVLGIGLAFAQVDVNKADQAALDGIRGIGPATSKRILDERKKGEFKDWADLQARVKGIKDKSAAKLSDAGLTVNGQTKSGTAARPAAKTAKADAGGAAESTKKNKAAN</sequence>
<keyword evidence="4" id="KW-1185">Reference proteome</keyword>
<dbReference type="EMBL" id="JAQQFM010000008">
    <property type="protein sequence ID" value="MFL9926258.1"/>
    <property type="molecule type" value="Genomic_DNA"/>
</dbReference>
<dbReference type="Proteomes" id="UP001629246">
    <property type="component" value="Unassembled WGS sequence"/>
</dbReference>
<dbReference type="Gene3D" id="1.10.150.320">
    <property type="entry name" value="Photosystem II 12 kDa extrinsic protein"/>
    <property type="match status" value="1"/>
</dbReference>
<organism evidence="3 4">
    <name type="scientific">Herbaspirillum lusitanum</name>
    <dbReference type="NCBI Taxonomy" id="213312"/>
    <lineage>
        <taxon>Bacteria</taxon>
        <taxon>Pseudomonadati</taxon>
        <taxon>Pseudomonadota</taxon>
        <taxon>Betaproteobacteria</taxon>
        <taxon>Burkholderiales</taxon>
        <taxon>Oxalobacteraceae</taxon>
        <taxon>Herbaspirillum</taxon>
    </lineage>
</organism>
<comment type="caution">
    <text evidence="3">The sequence shown here is derived from an EMBL/GenBank/DDBJ whole genome shotgun (WGS) entry which is preliminary data.</text>
</comment>
<dbReference type="Pfam" id="PF12836">
    <property type="entry name" value="HHH_3"/>
    <property type="match status" value="1"/>
</dbReference>
<name>A0ABW9ABP0_9BURK</name>
<evidence type="ECO:0000256" key="2">
    <source>
        <dbReference type="SAM" id="SignalP"/>
    </source>
</evidence>
<reference evidence="3 4" key="1">
    <citation type="journal article" date="2024" name="Chem. Sci.">
        <title>Discovery of megapolipeptins by genome mining of a Burkholderiales bacteria collection.</title>
        <authorList>
            <person name="Paulo B.S."/>
            <person name="Recchia M.J.J."/>
            <person name="Lee S."/>
            <person name="Fergusson C.H."/>
            <person name="Romanowski S.B."/>
            <person name="Hernandez A."/>
            <person name="Krull N."/>
            <person name="Liu D.Y."/>
            <person name="Cavanagh H."/>
            <person name="Bos A."/>
            <person name="Gray C.A."/>
            <person name="Murphy B.T."/>
            <person name="Linington R.G."/>
            <person name="Eustaquio A.S."/>
        </authorList>
    </citation>
    <scope>NUCLEOTIDE SEQUENCE [LARGE SCALE GENOMIC DNA]</scope>
    <source>
        <strain evidence="3 4">RL21-008-BIB-A</strain>
    </source>
</reference>
<protein>
    <submittedName>
        <fullName evidence="3">Helix-hairpin-helix domain-containing protein</fullName>
    </submittedName>
</protein>
<evidence type="ECO:0000256" key="1">
    <source>
        <dbReference type="SAM" id="MobiDB-lite"/>
    </source>
</evidence>
<evidence type="ECO:0000313" key="4">
    <source>
        <dbReference type="Proteomes" id="UP001629246"/>
    </source>
</evidence>
<evidence type="ECO:0000313" key="3">
    <source>
        <dbReference type="EMBL" id="MFL9926258.1"/>
    </source>
</evidence>
<proteinExistence type="predicted"/>
<dbReference type="SUPFAM" id="SSF160975">
    <property type="entry name" value="AF1531-like"/>
    <property type="match status" value="1"/>
</dbReference>
<keyword evidence="2" id="KW-0732">Signal</keyword>
<dbReference type="PANTHER" id="PTHR21180:SF32">
    <property type="entry name" value="ENDONUCLEASE_EXONUCLEASE_PHOSPHATASE FAMILY DOMAIN-CONTAINING PROTEIN 1"/>
    <property type="match status" value="1"/>
</dbReference>
<dbReference type="InterPro" id="IPR051675">
    <property type="entry name" value="Endo/Exo/Phosphatase_dom_1"/>
</dbReference>
<accession>A0ABW9ABP0</accession>
<feature type="region of interest" description="Disordered" evidence="1">
    <location>
        <begin position="83"/>
        <end position="119"/>
    </location>
</feature>
<dbReference type="RefSeq" id="WP_408159468.1">
    <property type="nucleotide sequence ID" value="NZ_JAQQFM010000008.1"/>
</dbReference>
<feature type="chain" id="PRO_5047110633" evidence="2">
    <location>
        <begin position="22"/>
        <end position="119"/>
    </location>
</feature>